<evidence type="ECO:0000313" key="2">
    <source>
        <dbReference type="Proteomes" id="UP000245942"/>
    </source>
</evidence>
<keyword evidence="2" id="KW-1185">Reference proteome</keyword>
<reference evidence="1 2" key="1">
    <citation type="journal article" date="2018" name="Mol. Biol. Evol.">
        <title>Broad Genomic Sampling Reveals a Smut Pathogenic Ancestry of the Fungal Clade Ustilaginomycotina.</title>
        <authorList>
            <person name="Kijpornyongpan T."/>
            <person name="Mondo S.J."/>
            <person name="Barry K."/>
            <person name="Sandor L."/>
            <person name="Lee J."/>
            <person name="Lipzen A."/>
            <person name="Pangilinan J."/>
            <person name="LaButti K."/>
            <person name="Hainaut M."/>
            <person name="Henrissat B."/>
            <person name="Grigoriev I.V."/>
            <person name="Spatafora J.W."/>
            <person name="Aime M.C."/>
        </authorList>
    </citation>
    <scope>NUCLEOTIDE SEQUENCE [LARGE SCALE GENOMIC DNA]</scope>
    <source>
        <strain evidence="1 2">MCA 4718</strain>
    </source>
</reference>
<gene>
    <name evidence="1" type="ORF">BCV69DRAFT_128639</name>
</gene>
<dbReference type="RefSeq" id="XP_025344841.1">
    <property type="nucleotide sequence ID" value="XM_025489208.1"/>
</dbReference>
<dbReference type="EMBL" id="KZ819342">
    <property type="protein sequence ID" value="PWN17681.1"/>
    <property type="molecule type" value="Genomic_DNA"/>
</dbReference>
<dbReference type="AlphaFoldDB" id="A0A316TZD0"/>
<sequence length="367" mass="40857">MAQYEHLLLASCHASLQLLSSDPSTIATSQARCKSIWMQDAFASSTPVEMLAEKVCVRAKRSQPSVRSRSSRAWAYCSGAYLRSRGEGIGRRGPLVSSVSHFAPHITSHQILGTMHSPPPPRRQDTTVSCPTYKFTPAPEVEVGEPLYPPLPTQDQPLYPPLPTPDQPLYPSLPTQDQPCSTVHPNLRLNMDLSRRKPVPPVYSRPDTTVTSRYERITPESMTPPPWMVFETYSDAIEPEHHVAIEGSSPLERFPSVVYYPFQARGLPIPASMADIEAHTRDHDHIHDEYQDEDSISADDGIDLGLKFDSKLFDSLQDTLRLPLSSARASSASPPPRPIILLNKSVEAELKNAVRAILAPEKREEQR</sequence>
<accession>A0A316TZD0</accession>
<name>A0A316TZD0_9BASI</name>
<protein>
    <submittedName>
        <fullName evidence="1">Uncharacterized protein</fullName>
    </submittedName>
</protein>
<dbReference type="Proteomes" id="UP000245942">
    <property type="component" value="Unassembled WGS sequence"/>
</dbReference>
<evidence type="ECO:0000313" key="1">
    <source>
        <dbReference type="EMBL" id="PWN17681.1"/>
    </source>
</evidence>
<organism evidence="1 2">
    <name type="scientific">Pseudomicrostroma glucosiphilum</name>
    <dbReference type="NCBI Taxonomy" id="1684307"/>
    <lineage>
        <taxon>Eukaryota</taxon>
        <taxon>Fungi</taxon>
        <taxon>Dikarya</taxon>
        <taxon>Basidiomycota</taxon>
        <taxon>Ustilaginomycotina</taxon>
        <taxon>Exobasidiomycetes</taxon>
        <taxon>Microstromatales</taxon>
        <taxon>Microstromatales incertae sedis</taxon>
        <taxon>Pseudomicrostroma</taxon>
    </lineage>
</organism>
<dbReference type="GeneID" id="37010942"/>
<proteinExistence type="predicted"/>